<protein>
    <submittedName>
        <fullName evidence="8">APC down-regulated 1 like</fullName>
    </submittedName>
</protein>
<dbReference type="CTD" id="164284"/>
<dbReference type="RefSeq" id="XP_023795361.1">
    <property type="nucleotide sequence ID" value="XM_023939593.1"/>
</dbReference>
<dbReference type="AlphaFoldDB" id="A0A8C0VI52"/>
<dbReference type="SMART" id="SM01352">
    <property type="entry name" value="APCDDC"/>
    <property type="match status" value="2"/>
</dbReference>
<dbReference type="Pfam" id="PF14921">
    <property type="entry name" value="APCDDC"/>
    <property type="match status" value="2"/>
</dbReference>
<dbReference type="KEGG" id="ccae:111938025"/>
<name>A0A8C0VI52_CYACU</name>
<evidence type="ECO:0000256" key="3">
    <source>
        <dbReference type="ARBA" id="ARBA00022729"/>
    </source>
</evidence>
<dbReference type="Ensembl" id="ENSCCET00000036110.1">
    <property type="protein sequence ID" value="ENSCCEP00000023972.1"/>
    <property type="gene ID" value="ENSCCEG00000021370.1"/>
</dbReference>
<dbReference type="GeneID" id="111938025"/>
<dbReference type="OrthoDB" id="5985602at2759"/>
<evidence type="ECO:0000313" key="9">
    <source>
        <dbReference type="Proteomes" id="UP000694410"/>
    </source>
</evidence>
<gene>
    <name evidence="8" type="primary">APCDD1L</name>
</gene>
<feature type="domain" description="APCDD1" evidence="7">
    <location>
        <begin position="361"/>
        <end position="572"/>
    </location>
</feature>
<dbReference type="PANTHER" id="PTHR31021">
    <property type="entry name" value="ADENOMATOSIS POLYPOSIS COLI DOWN-REGULATED 1"/>
    <property type="match status" value="1"/>
</dbReference>
<dbReference type="GO" id="GO:0030178">
    <property type="term" value="P:negative regulation of Wnt signaling pathway"/>
    <property type="evidence" value="ECO:0007669"/>
    <property type="project" value="InterPro"/>
</dbReference>
<evidence type="ECO:0000256" key="2">
    <source>
        <dbReference type="ARBA" id="ARBA00022692"/>
    </source>
</evidence>
<dbReference type="Proteomes" id="UP000694410">
    <property type="component" value="Unplaced"/>
</dbReference>
<evidence type="ECO:0000256" key="4">
    <source>
        <dbReference type="ARBA" id="ARBA00023136"/>
    </source>
</evidence>
<dbReference type="PANTHER" id="PTHR31021:SF3">
    <property type="entry name" value="PROTEIN APCDD1-LIKE"/>
    <property type="match status" value="1"/>
</dbReference>
<evidence type="ECO:0000256" key="6">
    <source>
        <dbReference type="SAM" id="MobiDB-lite"/>
    </source>
</evidence>
<feature type="region of interest" description="Disordered" evidence="6">
    <location>
        <begin position="1"/>
        <end position="44"/>
    </location>
</feature>
<evidence type="ECO:0000256" key="1">
    <source>
        <dbReference type="ARBA" id="ARBA00004167"/>
    </source>
</evidence>
<dbReference type="GO" id="GO:0017147">
    <property type="term" value="F:Wnt-protein binding"/>
    <property type="evidence" value="ECO:0007669"/>
    <property type="project" value="InterPro"/>
</dbReference>
<keyword evidence="2" id="KW-0812">Transmembrane</keyword>
<dbReference type="GO" id="GO:0005886">
    <property type="term" value="C:plasma membrane"/>
    <property type="evidence" value="ECO:0007669"/>
    <property type="project" value="InterPro"/>
</dbReference>
<feature type="domain" description="APCDD1" evidence="7">
    <location>
        <begin position="118"/>
        <end position="360"/>
    </location>
</feature>
<organism evidence="8 9">
    <name type="scientific">Cyanistes caeruleus</name>
    <name type="common">Eurasian blue tit</name>
    <name type="synonym">Parus caeruleus</name>
    <dbReference type="NCBI Taxonomy" id="156563"/>
    <lineage>
        <taxon>Eukaryota</taxon>
        <taxon>Metazoa</taxon>
        <taxon>Chordata</taxon>
        <taxon>Craniata</taxon>
        <taxon>Vertebrata</taxon>
        <taxon>Euteleostomi</taxon>
        <taxon>Archelosauria</taxon>
        <taxon>Archosauria</taxon>
        <taxon>Dinosauria</taxon>
        <taxon>Saurischia</taxon>
        <taxon>Theropoda</taxon>
        <taxon>Coelurosauria</taxon>
        <taxon>Aves</taxon>
        <taxon>Neognathae</taxon>
        <taxon>Neoaves</taxon>
        <taxon>Telluraves</taxon>
        <taxon>Australaves</taxon>
        <taxon>Passeriformes</taxon>
        <taxon>Paridae</taxon>
        <taxon>Cyanistes</taxon>
    </lineage>
</organism>
<keyword evidence="9" id="KW-1185">Reference proteome</keyword>
<reference evidence="8" key="2">
    <citation type="submission" date="2025-09" db="UniProtKB">
        <authorList>
            <consortium name="Ensembl"/>
        </authorList>
    </citation>
    <scope>IDENTIFICATION</scope>
</reference>
<evidence type="ECO:0000256" key="5">
    <source>
        <dbReference type="ARBA" id="ARBA00023180"/>
    </source>
</evidence>
<dbReference type="InterPro" id="IPR029405">
    <property type="entry name" value="APCDD1_dom"/>
</dbReference>
<proteinExistence type="predicted"/>
<evidence type="ECO:0000259" key="7">
    <source>
        <dbReference type="SMART" id="SM01352"/>
    </source>
</evidence>
<dbReference type="InterPro" id="IPR042425">
    <property type="entry name" value="APCDD1"/>
</dbReference>
<sequence>MDPRRLQPLSAAPAHPRYSKLSGNKKRVSFSPSPSPHSHLEEGWDSQLSLEPPAAFPSGCSSNGQISPGSWCPPHSSLWVCVKCKILSPSLSLLGSRCPDYEITQGRSPCVGGSCPGSCSHLCPPLSSRTRLSWERFLPVLAQHCLPHRCEVRPGPEFLTRSYLFYTNRLFKALQFYYWDPSCRDPSYSLVIKGKLRLRQASWITRGATEADYHLHKVGIVFHSQKAMREVASWINQTSGEGCRGFLPPGRSWAPGALYEVLSARTERDCTAALGFAMHELSLVRVERHFQPLQQPQQSGSRLVEELYLGDIHTDWGERLHYRPTGYQRPMQNALHHVHPCPACGIISRADEHHPPILPARAALPMQLSGSWVSTHCEVRPAVLFLTRYFTFHGNNQTWEGHYYHYSDPLCRQPTFTIYASGHYTQGIPSSKVRGGTELAFKVTQARVTPLDQLTVVMLNSSEPGSCGLAGSWSAGVEQDITPTNGCLALGIKLPHTEYELFKTERDTQERSLLYIGERPTDGSSPDSPDKRPTSYQAPLIQCAAASEEFSNYISLKYVGRKDANGIKALKPLPVAFLLFIALLFLRWD</sequence>
<accession>A0A8C0VI52</accession>
<keyword evidence="4" id="KW-0472">Membrane</keyword>
<reference evidence="8" key="1">
    <citation type="submission" date="2025-08" db="UniProtKB">
        <authorList>
            <consortium name="Ensembl"/>
        </authorList>
    </citation>
    <scope>IDENTIFICATION</scope>
</reference>
<keyword evidence="3" id="KW-0732">Signal</keyword>
<evidence type="ECO:0000313" key="8">
    <source>
        <dbReference type="Ensembl" id="ENSCCEP00000023972.1"/>
    </source>
</evidence>
<keyword evidence="5" id="KW-0325">Glycoprotein</keyword>
<comment type="subcellular location">
    <subcellularLocation>
        <location evidence="1">Membrane</location>
        <topology evidence="1">Single-pass membrane protein</topology>
    </subcellularLocation>
</comment>